<comment type="catalytic activity">
    <reaction evidence="4">
        <text>Hydrolysis of (1-&gt;4)-beta-linkages between N-acetylmuramic acid and N-acetyl-D-glucosamine residues in a peptidoglycan and between N-acetyl-D-glucosamine residues in chitodextrins.</text>
        <dbReference type="EC" id="3.2.1.17"/>
    </reaction>
</comment>
<dbReference type="PANTHER" id="PTHR38107:SF3">
    <property type="entry name" value="LYSOZYME RRRD-RELATED"/>
    <property type="match status" value="1"/>
</dbReference>
<feature type="region of interest" description="Disordered" evidence="5">
    <location>
        <begin position="309"/>
        <end position="346"/>
    </location>
</feature>
<feature type="compositionally biased region" description="Acidic residues" evidence="5">
    <location>
        <begin position="200"/>
        <end position="213"/>
    </location>
</feature>
<evidence type="ECO:0000313" key="7">
    <source>
        <dbReference type="EMBL" id="MFC2924865.1"/>
    </source>
</evidence>
<proteinExistence type="inferred from homology"/>
<dbReference type="PANTHER" id="PTHR38107">
    <property type="match status" value="1"/>
</dbReference>
<name>A0ABV6ZTV2_9PROT</name>
<evidence type="ECO:0000256" key="2">
    <source>
        <dbReference type="ARBA" id="ARBA00022638"/>
    </source>
</evidence>
<keyword evidence="6" id="KW-1133">Transmembrane helix</keyword>
<keyword evidence="4" id="KW-0326">Glycosidase</keyword>
<comment type="caution">
    <text evidence="7">The sequence shown here is derived from an EMBL/GenBank/DDBJ whole genome shotgun (WGS) entry which is preliminary data.</text>
</comment>
<keyword evidence="6" id="KW-0472">Membrane</keyword>
<reference evidence="8" key="1">
    <citation type="journal article" date="2019" name="Int. J. Syst. Evol. Microbiol.">
        <title>The Global Catalogue of Microorganisms (GCM) 10K type strain sequencing project: providing services to taxonomists for standard genome sequencing and annotation.</title>
        <authorList>
            <consortium name="The Broad Institute Genomics Platform"/>
            <consortium name="The Broad Institute Genome Sequencing Center for Infectious Disease"/>
            <person name="Wu L."/>
            <person name="Ma J."/>
        </authorList>
    </citation>
    <scope>NUCLEOTIDE SEQUENCE [LARGE SCALE GENOMIC DNA]</scope>
    <source>
        <strain evidence="8">KCTC 52487</strain>
    </source>
</reference>
<feature type="transmembrane region" description="Helical" evidence="6">
    <location>
        <begin position="423"/>
        <end position="441"/>
    </location>
</feature>
<gene>
    <name evidence="7" type="ORF">ACFOOR_01960</name>
</gene>
<dbReference type="InterPro" id="IPR002196">
    <property type="entry name" value="Glyco_hydro_24"/>
</dbReference>
<evidence type="ECO:0000256" key="3">
    <source>
        <dbReference type="ARBA" id="ARBA00023200"/>
    </source>
</evidence>
<dbReference type="InterPro" id="IPR023346">
    <property type="entry name" value="Lysozyme-like_dom_sf"/>
</dbReference>
<protein>
    <recommendedName>
        <fullName evidence="4">Lysozyme</fullName>
        <ecNumber evidence="4">3.2.1.17</ecNumber>
    </recommendedName>
</protein>
<keyword evidence="3" id="KW-1035">Host cytoplasm</keyword>
<evidence type="ECO:0000313" key="8">
    <source>
        <dbReference type="Proteomes" id="UP001595379"/>
    </source>
</evidence>
<dbReference type="EC" id="3.2.1.17" evidence="4"/>
<evidence type="ECO:0000256" key="4">
    <source>
        <dbReference type="RuleBase" id="RU003788"/>
    </source>
</evidence>
<dbReference type="RefSeq" id="WP_343163431.1">
    <property type="nucleotide sequence ID" value="NZ_JBHRSV010000001.1"/>
</dbReference>
<dbReference type="CDD" id="cd00737">
    <property type="entry name" value="lyz_endolysin_autolysin"/>
    <property type="match status" value="1"/>
</dbReference>
<sequence>MKLRLKSTPAARALVREYEPFRGSAERDANGRWTVGYGHRAGAREDTTVSRDDAELLMIYDVLQAEKAVDESLNDPLQAAQRDALVSFALGIGLTAFRQSAVVRLINKGRWRAAADAIAAWGGGDNPRHEAERALFMTDLPADISGRPVELVIEVEHPDFDEDEDGFAQPVEPVAEEPATVEDVPDDEVVVETAEAAIEEPVEDNAEPEEPVIEEPAAPEPASRPSIMHSAPVRSAVAERVIARMRDQLAIREEAPVVAPVVEPAPQPVSGPVGYVFAEAADPADADAEDADAIEAVAIRPVEDMPPLTGVAASAGASGEIGGSGQRDSVEAETDSENSAIAADESLPQPEDIAPEFEAGGVVPRRNGWTNGDDSPAPAAGGFPAGTVSVLGLGVLAFGVGVWDTASRWEAYSAGDLWPFGPATAAAGFVLTGAAAIGLISRGMRKN</sequence>
<dbReference type="Gene3D" id="1.10.530.40">
    <property type="match status" value="1"/>
</dbReference>
<dbReference type="GO" id="GO:0016787">
    <property type="term" value="F:hydrolase activity"/>
    <property type="evidence" value="ECO:0007669"/>
    <property type="project" value="UniProtKB-KW"/>
</dbReference>
<keyword evidence="1 4" id="KW-0929">Antimicrobial</keyword>
<organism evidence="7 8">
    <name type="scientific">Hyphobacterium vulgare</name>
    <dbReference type="NCBI Taxonomy" id="1736751"/>
    <lineage>
        <taxon>Bacteria</taxon>
        <taxon>Pseudomonadati</taxon>
        <taxon>Pseudomonadota</taxon>
        <taxon>Alphaproteobacteria</taxon>
        <taxon>Maricaulales</taxon>
        <taxon>Maricaulaceae</taxon>
        <taxon>Hyphobacterium</taxon>
    </lineage>
</organism>
<feature type="transmembrane region" description="Helical" evidence="6">
    <location>
        <begin position="383"/>
        <end position="403"/>
    </location>
</feature>
<keyword evidence="4 7" id="KW-0378">Hydrolase</keyword>
<dbReference type="Proteomes" id="UP001595379">
    <property type="component" value="Unassembled WGS sequence"/>
</dbReference>
<comment type="similarity">
    <text evidence="4">Belongs to the glycosyl hydrolase 24 family.</text>
</comment>
<dbReference type="SUPFAM" id="SSF53955">
    <property type="entry name" value="Lysozyme-like"/>
    <property type="match status" value="1"/>
</dbReference>
<keyword evidence="6" id="KW-0812">Transmembrane</keyword>
<evidence type="ECO:0000256" key="6">
    <source>
        <dbReference type="SAM" id="Phobius"/>
    </source>
</evidence>
<evidence type="ECO:0000256" key="1">
    <source>
        <dbReference type="ARBA" id="ARBA00022529"/>
    </source>
</evidence>
<dbReference type="Pfam" id="PF00959">
    <property type="entry name" value="Phage_lysozyme"/>
    <property type="match status" value="1"/>
</dbReference>
<keyword evidence="2 4" id="KW-0081">Bacteriolytic enzyme</keyword>
<accession>A0ABV6ZTV2</accession>
<dbReference type="InterPro" id="IPR051018">
    <property type="entry name" value="Bacteriophage_GH24"/>
</dbReference>
<feature type="region of interest" description="Disordered" evidence="5">
    <location>
        <begin position="200"/>
        <end position="227"/>
    </location>
</feature>
<dbReference type="InterPro" id="IPR023347">
    <property type="entry name" value="Lysozyme_dom_sf"/>
</dbReference>
<dbReference type="EMBL" id="JBHRSV010000001">
    <property type="protein sequence ID" value="MFC2924865.1"/>
    <property type="molecule type" value="Genomic_DNA"/>
</dbReference>
<dbReference type="InterPro" id="IPR033907">
    <property type="entry name" value="Endolysin_autolysin"/>
</dbReference>
<evidence type="ECO:0000256" key="5">
    <source>
        <dbReference type="SAM" id="MobiDB-lite"/>
    </source>
</evidence>
<keyword evidence="8" id="KW-1185">Reference proteome</keyword>